<dbReference type="CTD" id="36373738"/>
<protein>
    <submittedName>
        <fullName evidence="3 5">Zinc finger, CCHC-type domain-containing protein</fullName>
    </submittedName>
</protein>
<dbReference type="InterPro" id="IPR001878">
    <property type="entry name" value="Znf_CCHC"/>
</dbReference>
<dbReference type="SMART" id="SM00343">
    <property type="entry name" value="ZnF_C2HC"/>
    <property type="match status" value="1"/>
</dbReference>
<dbReference type="GO" id="GO:0008270">
    <property type="term" value="F:zinc ion binding"/>
    <property type="evidence" value="ECO:0007669"/>
    <property type="project" value="UniProtKB-KW"/>
</dbReference>
<evidence type="ECO:0000256" key="1">
    <source>
        <dbReference type="PROSITE-ProRule" id="PRU00047"/>
    </source>
</evidence>
<dbReference type="Pfam" id="PF00098">
    <property type="entry name" value="zf-CCHC"/>
    <property type="match status" value="1"/>
</dbReference>
<dbReference type="PROSITE" id="PS50158">
    <property type="entry name" value="ZF_CCHC"/>
    <property type="match status" value="1"/>
</dbReference>
<organism evidence="3">
    <name type="scientific">Strongyloides ratti</name>
    <name type="common">Parasitic roundworm</name>
    <dbReference type="NCBI Taxonomy" id="34506"/>
    <lineage>
        <taxon>Eukaryota</taxon>
        <taxon>Metazoa</taxon>
        <taxon>Ecdysozoa</taxon>
        <taxon>Nematoda</taxon>
        <taxon>Chromadorea</taxon>
        <taxon>Rhabditida</taxon>
        <taxon>Tylenchina</taxon>
        <taxon>Panagrolaimomorpha</taxon>
        <taxon>Strongyloidoidea</taxon>
        <taxon>Strongyloididae</taxon>
        <taxon>Strongyloides</taxon>
    </lineage>
</organism>
<keyword evidence="1" id="KW-0862">Zinc</keyword>
<dbReference type="GO" id="GO:0003676">
    <property type="term" value="F:nucleic acid binding"/>
    <property type="evidence" value="ECO:0007669"/>
    <property type="project" value="InterPro"/>
</dbReference>
<evidence type="ECO:0000259" key="2">
    <source>
        <dbReference type="PROSITE" id="PS50158"/>
    </source>
</evidence>
<dbReference type="AlphaFoldDB" id="A0A090KV23"/>
<proteinExistence type="predicted"/>
<accession>A0A090KV23</accession>
<dbReference type="OrthoDB" id="6447727at2759"/>
<dbReference type="RefSeq" id="XP_024500579.1">
    <property type="nucleotide sequence ID" value="XM_024646393.1"/>
</dbReference>
<dbReference type="InterPro" id="IPR036875">
    <property type="entry name" value="Znf_CCHC_sf"/>
</dbReference>
<dbReference type="GO" id="GO:0019899">
    <property type="term" value="F:enzyme binding"/>
    <property type="evidence" value="ECO:0007669"/>
    <property type="project" value="UniProtKB-ARBA"/>
</dbReference>
<evidence type="ECO:0000313" key="3">
    <source>
        <dbReference type="EMBL" id="CEF61370.1"/>
    </source>
</evidence>
<dbReference type="Gene3D" id="4.10.60.10">
    <property type="entry name" value="Zinc finger, CCHC-type"/>
    <property type="match status" value="1"/>
</dbReference>
<dbReference type="SUPFAM" id="SSF57756">
    <property type="entry name" value="Retrovirus zinc finger-like domains"/>
    <property type="match status" value="1"/>
</dbReference>
<evidence type="ECO:0000313" key="4">
    <source>
        <dbReference type="Proteomes" id="UP000035682"/>
    </source>
</evidence>
<dbReference type="WormBase" id="SRAE_0000049600">
    <property type="protein sequence ID" value="SRP02148"/>
    <property type="gene ID" value="WBGene00256240"/>
</dbReference>
<dbReference type="WBParaSite" id="SRAE_0000049600.1">
    <property type="protein sequence ID" value="SRAE_0000049600.1"/>
    <property type="gene ID" value="WBGene00256240"/>
</dbReference>
<name>A0A090KV23_STRRB</name>
<reference evidence="5" key="3">
    <citation type="submission" date="2020-12" db="UniProtKB">
        <authorList>
            <consortium name="WormBaseParasite"/>
        </authorList>
    </citation>
    <scope>IDENTIFICATION</scope>
</reference>
<evidence type="ECO:0000313" key="6">
    <source>
        <dbReference type="WormBase" id="SRAE_0000049600"/>
    </source>
</evidence>
<reference evidence="4" key="2">
    <citation type="submission" date="2014-09" db="EMBL/GenBank/DDBJ databases">
        <authorList>
            <person name="Martin A.A."/>
        </authorList>
    </citation>
    <scope>NUCLEOTIDE SEQUENCE</scope>
    <source>
        <strain evidence="4">ED321</strain>
    </source>
</reference>
<dbReference type="EMBL" id="LN609407">
    <property type="protein sequence ID" value="CEF61370.1"/>
    <property type="molecule type" value="Genomic_DNA"/>
</dbReference>
<keyword evidence="1" id="KW-0863">Zinc-finger</keyword>
<evidence type="ECO:0000313" key="5">
    <source>
        <dbReference type="WBParaSite" id="SRAE_0000049600.1"/>
    </source>
</evidence>
<keyword evidence="4" id="KW-1185">Reference proteome</keyword>
<reference evidence="3" key="1">
    <citation type="submission" date="2014-09" db="EMBL/GenBank/DDBJ databases">
        <authorList>
            <person name="Aslett A.Martin."/>
        </authorList>
    </citation>
    <scope>NUCLEOTIDE SEQUENCE</scope>
    <source>
        <strain evidence="3">ED321 Heterogonic</strain>
    </source>
</reference>
<dbReference type="GeneID" id="36373738"/>
<sequence>MITKTHYLTQRTLKSDYKETKDQRQIKKEATPTLDRVCYECNEKGHMKPNCPRLKKPTTTRVAKIRRNADDFNASSVKSQLFQFAVPGADPIYQEAYFDTMAEITVIFPST</sequence>
<gene>
    <name evidence="3 5 6" type="ORF">SRAE_0000049600</name>
</gene>
<keyword evidence="1" id="KW-0479">Metal-binding</keyword>
<feature type="domain" description="CCHC-type" evidence="2">
    <location>
        <begin position="38"/>
        <end position="53"/>
    </location>
</feature>
<dbReference type="Proteomes" id="UP000035682">
    <property type="component" value="Unplaced"/>
</dbReference>